<accession>A0A4Z0NF78</accession>
<dbReference type="Gene3D" id="1.10.10.10">
    <property type="entry name" value="Winged helix-like DNA-binding domain superfamily/Winged helix DNA-binding domain"/>
    <property type="match status" value="1"/>
</dbReference>
<dbReference type="PROSITE" id="PS51063">
    <property type="entry name" value="HTH_CRP_2"/>
    <property type="match status" value="1"/>
</dbReference>
<dbReference type="GO" id="GO:0006355">
    <property type="term" value="P:regulation of DNA-templated transcription"/>
    <property type="evidence" value="ECO:0007669"/>
    <property type="project" value="InterPro"/>
</dbReference>
<evidence type="ECO:0000313" key="3">
    <source>
        <dbReference type="Proteomes" id="UP000298196"/>
    </source>
</evidence>
<dbReference type="AlphaFoldDB" id="A0A4Z0NF78"/>
<proteinExistence type="predicted"/>
<dbReference type="SUPFAM" id="SSF46785">
    <property type="entry name" value="Winged helix' DNA-binding domain"/>
    <property type="match status" value="1"/>
</dbReference>
<feature type="non-terminal residue" evidence="2">
    <location>
        <position position="1"/>
    </location>
</feature>
<gene>
    <name evidence="2" type="ORF">C9F07_10390</name>
</gene>
<organism evidence="2 3">
    <name type="scientific">Salmonella enterica subsp. enterica serovar Poona</name>
    <dbReference type="NCBI Taxonomy" id="436295"/>
    <lineage>
        <taxon>Bacteria</taxon>
        <taxon>Pseudomonadati</taxon>
        <taxon>Pseudomonadota</taxon>
        <taxon>Gammaproteobacteria</taxon>
        <taxon>Enterobacterales</taxon>
        <taxon>Enterobacteriaceae</taxon>
        <taxon>Salmonella</taxon>
    </lineage>
</organism>
<feature type="domain" description="HTH crp-type" evidence="1">
    <location>
        <begin position="1"/>
        <end position="44"/>
    </location>
</feature>
<comment type="caution">
    <text evidence="2">The sequence shown here is derived from an EMBL/GenBank/DDBJ whole genome shotgun (WGS) entry which is preliminary data.</text>
</comment>
<keyword evidence="3" id="KW-1185">Reference proteome</keyword>
<evidence type="ECO:0000313" key="2">
    <source>
        <dbReference type="EMBL" id="TGD94952.1"/>
    </source>
</evidence>
<dbReference type="InterPro" id="IPR036390">
    <property type="entry name" value="WH_DNA-bd_sf"/>
</dbReference>
<protein>
    <submittedName>
        <fullName evidence="2">Transcriptional regulator FNR</fullName>
    </submittedName>
</protein>
<name>A0A4Z0NF78_SALET</name>
<dbReference type="GO" id="GO:0003677">
    <property type="term" value="F:DNA binding"/>
    <property type="evidence" value="ECO:0007669"/>
    <property type="project" value="InterPro"/>
</dbReference>
<dbReference type="InterPro" id="IPR012318">
    <property type="entry name" value="HTH_CRP"/>
</dbReference>
<dbReference type="Pfam" id="PF00325">
    <property type="entry name" value="Crp"/>
    <property type="match status" value="1"/>
</dbReference>
<evidence type="ECO:0000259" key="1">
    <source>
        <dbReference type="PROSITE" id="PS51063"/>
    </source>
</evidence>
<sequence>TRTRGDIGTYLGFPVETISRLLGRYQKSGMLAVKGKYITIENSDALAALAGHTRNVA</sequence>
<dbReference type="InterPro" id="IPR036388">
    <property type="entry name" value="WH-like_DNA-bd_sf"/>
</dbReference>
<dbReference type="EMBL" id="PYKI01001115">
    <property type="protein sequence ID" value="TGD94952.1"/>
    <property type="molecule type" value="Genomic_DNA"/>
</dbReference>
<dbReference type="Proteomes" id="UP000298196">
    <property type="component" value="Unassembled WGS sequence"/>
</dbReference>
<reference evidence="2 3" key="1">
    <citation type="submission" date="2018-03" db="EMBL/GenBank/DDBJ databases">
        <title>Non-Typhoidal Salmonella genome sequencing and assembly.</title>
        <authorList>
            <person name="Matchawe C."/>
        </authorList>
    </citation>
    <scope>NUCLEOTIDE SEQUENCE [LARGE SCALE GENOMIC DNA]</scope>
    <source>
        <strain evidence="2 3">22sa</strain>
    </source>
</reference>